<gene>
    <name evidence="2" type="ORF">PMPD1_1933</name>
</gene>
<dbReference type="InterPro" id="IPR054657">
    <property type="entry name" value="T6SS_periplasmic_put"/>
</dbReference>
<name>A0A6M8UNK6_9GAMM</name>
<dbReference type="Pfam" id="PF24295">
    <property type="entry name" value="DUF7480"/>
    <property type="match status" value="1"/>
</dbReference>
<accession>A0A6M8UNK6</accession>
<dbReference type="KEGG" id="pmak:PMPD1_1933"/>
<sequence>MKYFSLFTVLFLFACKASDPRPKVYSAEVTVREGDVCVLAPATHGEFLSSLEIDGTGDVKRLRKYFSGNPDTIYLLNRQCVPLFGYRFRQGHSYGVSVLLETLEGQKKGEAGRIFTVSFAVSGDRDSQLRVSKIQ</sequence>
<dbReference type="InterPro" id="IPR055903">
    <property type="entry name" value="DUF7480"/>
</dbReference>
<organism evidence="2 3">
    <name type="scientific">Paramixta manurensis</name>
    <dbReference type="NCBI Taxonomy" id="2740817"/>
    <lineage>
        <taxon>Bacteria</taxon>
        <taxon>Pseudomonadati</taxon>
        <taxon>Pseudomonadota</taxon>
        <taxon>Gammaproteobacteria</taxon>
        <taxon>Enterobacterales</taxon>
        <taxon>Erwiniaceae</taxon>
        <taxon>Paramixta</taxon>
    </lineage>
</organism>
<protein>
    <recommendedName>
        <fullName evidence="1">DUF7480 domain-containing protein</fullName>
    </recommendedName>
</protein>
<evidence type="ECO:0000313" key="2">
    <source>
        <dbReference type="EMBL" id="QKJ86883.1"/>
    </source>
</evidence>
<evidence type="ECO:0000313" key="3">
    <source>
        <dbReference type="Proteomes" id="UP000505325"/>
    </source>
</evidence>
<dbReference type="RefSeq" id="WP_173633865.1">
    <property type="nucleotide sequence ID" value="NZ_CP054212.1"/>
</dbReference>
<dbReference type="Proteomes" id="UP000505325">
    <property type="component" value="Chromosome"/>
</dbReference>
<reference evidence="2 3" key="1">
    <citation type="submission" date="2020-06" db="EMBL/GenBank/DDBJ databases">
        <title>Genome sequence of Paramixta manurensis strain PD-1.</title>
        <authorList>
            <person name="Lee C.W."/>
            <person name="Kim J."/>
        </authorList>
    </citation>
    <scope>NUCLEOTIDE SEQUENCE [LARGE SCALE GENOMIC DNA]</scope>
    <source>
        <strain evidence="2 3">PD-1</strain>
    </source>
</reference>
<dbReference type="NCBIfam" id="NF045617">
    <property type="entry name" value="mostly_LP"/>
    <property type="match status" value="1"/>
</dbReference>
<dbReference type="AlphaFoldDB" id="A0A6M8UNK6"/>
<evidence type="ECO:0000259" key="1">
    <source>
        <dbReference type="Pfam" id="PF24295"/>
    </source>
</evidence>
<keyword evidence="3" id="KW-1185">Reference proteome</keyword>
<dbReference type="PROSITE" id="PS51257">
    <property type="entry name" value="PROKAR_LIPOPROTEIN"/>
    <property type="match status" value="1"/>
</dbReference>
<proteinExistence type="predicted"/>
<feature type="domain" description="DUF7480" evidence="1">
    <location>
        <begin position="25"/>
        <end position="122"/>
    </location>
</feature>
<dbReference type="EMBL" id="CP054212">
    <property type="protein sequence ID" value="QKJ86883.1"/>
    <property type="molecule type" value="Genomic_DNA"/>
</dbReference>